<sequence>MGSESRGRRRRARWVNTPSSKGMSTWAWLLGAVLLSLLSVATARPPVTATEEEETTLEPEEPPTKYQISKPTVCSVHPGELVKLSCPLPEAGPITWTKDGSSLGPNNRTLIDQEWLQIRDATPKDSGLYACSAVGPLGSDTLCFIVNVTDAISSGDDEDDTERSEDAPADGEQMREYLGRGSAKHDGNVTQHS</sequence>
<feature type="domain" description="Ig-like" evidence="3">
    <location>
        <begin position="45"/>
        <end position="133"/>
    </location>
</feature>
<dbReference type="InterPro" id="IPR036179">
    <property type="entry name" value="Ig-like_dom_sf"/>
</dbReference>
<feature type="compositionally biased region" description="Acidic residues" evidence="1">
    <location>
        <begin position="155"/>
        <end position="169"/>
    </location>
</feature>
<dbReference type="FunFam" id="2.60.40.10:FF:000252">
    <property type="entry name" value="Fibroblast growth factor receptor"/>
    <property type="match status" value="1"/>
</dbReference>
<dbReference type="Proteomes" id="UP001152622">
    <property type="component" value="Chromosome 16"/>
</dbReference>
<dbReference type="SUPFAM" id="SSF48726">
    <property type="entry name" value="Immunoglobulin"/>
    <property type="match status" value="1"/>
</dbReference>
<dbReference type="InterPro" id="IPR013098">
    <property type="entry name" value="Ig_I-set"/>
</dbReference>
<keyword evidence="5" id="KW-1185">Reference proteome</keyword>
<feature type="region of interest" description="Disordered" evidence="1">
    <location>
        <begin position="46"/>
        <end position="68"/>
    </location>
</feature>
<dbReference type="AlphaFoldDB" id="A0A9Q1EL50"/>
<dbReference type="SMART" id="SM00408">
    <property type="entry name" value="IGc2"/>
    <property type="match status" value="1"/>
</dbReference>
<proteinExistence type="predicted"/>
<dbReference type="InterPro" id="IPR003599">
    <property type="entry name" value="Ig_sub"/>
</dbReference>
<feature type="compositionally biased region" description="Acidic residues" evidence="1">
    <location>
        <begin position="50"/>
        <end position="61"/>
    </location>
</feature>
<dbReference type="GO" id="GO:0005886">
    <property type="term" value="C:plasma membrane"/>
    <property type="evidence" value="ECO:0007669"/>
    <property type="project" value="TreeGrafter"/>
</dbReference>
<accession>A0A9Q1EL50</accession>
<comment type="caution">
    <text evidence="4">The sequence shown here is derived from an EMBL/GenBank/DDBJ whole genome shotgun (WGS) entry which is preliminary data.</text>
</comment>
<gene>
    <name evidence="4" type="ORF">SKAU_G00353650</name>
</gene>
<evidence type="ECO:0000259" key="3">
    <source>
        <dbReference type="PROSITE" id="PS50835"/>
    </source>
</evidence>
<reference evidence="4" key="1">
    <citation type="journal article" date="2023" name="Science">
        <title>Genome structures resolve the early diversification of teleost fishes.</title>
        <authorList>
            <person name="Parey E."/>
            <person name="Louis A."/>
            <person name="Montfort J."/>
            <person name="Bouchez O."/>
            <person name="Roques C."/>
            <person name="Iampietro C."/>
            <person name="Lluch J."/>
            <person name="Castinel A."/>
            <person name="Donnadieu C."/>
            <person name="Desvignes T."/>
            <person name="Floi Bucao C."/>
            <person name="Jouanno E."/>
            <person name="Wen M."/>
            <person name="Mejri S."/>
            <person name="Dirks R."/>
            <person name="Jansen H."/>
            <person name="Henkel C."/>
            <person name="Chen W.J."/>
            <person name="Zahm M."/>
            <person name="Cabau C."/>
            <person name="Klopp C."/>
            <person name="Thompson A.W."/>
            <person name="Robinson-Rechavi M."/>
            <person name="Braasch I."/>
            <person name="Lecointre G."/>
            <person name="Bobe J."/>
            <person name="Postlethwait J.H."/>
            <person name="Berthelot C."/>
            <person name="Roest Crollius H."/>
            <person name="Guiguen Y."/>
        </authorList>
    </citation>
    <scope>NUCLEOTIDE SEQUENCE</scope>
    <source>
        <strain evidence="4">WJC10195</strain>
    </source>
</reference>
<evidence type="ECO:0000256" key="1">
    <source>
        <dbReference type="SAM" id="MobiDB-lite"/>
    </source>
</evidence>
<dbReference type="Gene3D" id="2.60.40.10">
    <property type="entry name" value="Immunoglobulins"/>
    <property type="match status" value="1"/>
</dbReference>
<dbReference type="OrthoDB" id="5984265at2759"/>
<feature type="chain" id="PRO_5040494190" description="Ig-like domain-containing protein" evidence="2">
    <location>
        <begin position="44"/>
        <end position="193"/>
    </location>
</feature>
<feature type="region of interest" description="Disordered" evidence="1">
    <location>
        <begin position="152"/>
        <end position="193"/>
    </location>
</feature>
<feature type="signal peptide" evidence="2">
    <location>
        <begin position="1"/>
        <end position="43"/>
    </location>
</feature>
<dbReference type="PANTHER" id="PTHR19890:SF10">
    <property type="entry name" value="FIBROBLAST GROWTH FACTOR RECEPTOR-LIKE 1"/>
    <property type="match status" value="1"/>
</dbReference>
<dbReference type="InterPro" id="IPR003598">
    <property type="entry name" value="Ig_sub2"/>
</dbReference>
<organism evidence="4 5">
    <name type="scientific">Synaphobranchus kaupii</name>
    <name type="common">Kaup's arrowtooth eel</name>
    <dbReference type="NCBI Taxonomy" id="118154"/>
    <lineage>
        <taxon>Eukaryota</taxon>
        <taxon>Metazoa</taxon>
        <taxon>Chordata</taxon>
        <taxon>Craniata</taxon>
        <taxon>Vertebrata</taxon>
        <taxon>Euteleostomi</taxon>
        <taxon>Actinopterygii</taxon>
        <taxon>Neopterygii</taxon>
        <taxon>Teleostei</taxon>
        <taxon>Anguilliformes</taxon>
        <taxon>Synaphobranchidae</taxon>
        <taxon>Synaphobranchus</taxon>
    </lineage>
</organism>
<dbReference type="GO" id="GO:0005007">
    <property type="term" value="F:fibroblast growth factor receptor activity"/>
    <property type="evidence" value="ECO:0007669"/>
    <property type="project" value="TreeGrafter"/>
</dbReference>
<dbReference type="PROSITE" id="PS50835">
    <property type="entry name" value="IG_LIKE"/>
    <property type="match status" value="1"/>
</dbReference>
<feature type="compositionally biased region" description="Basic and acidic residues" evidence="1">
    <location>
        <begin position="172"/>
        <end position="187"/>
    </location>
</feature>
<dbReference type="PANTHER" id="PTHR19890">
    <property type="entry name" value="FIBROBLAST GROWTH FACTOR RECEPTOR"/>
    <property type="match status" value="1"/>
</dbReference>
<keyword evidence="2" id="KW-0732">Signal</keyword>
<evidence type="ECO:0000313" key="5">
    <source>
        <dbReference type="Proteomes" id="UP001152622"/>
    </source>
</evidence>
<dbReference type="InterPro" id="IPR007110">
    <property type="entry name" value="Ig-like_dom"/>
</dbReference>
<evidence type="ECO:0000313" key="4">
    <source>
        <dbReference type="EMBL" id="KAJ8340732.1"/>
    </source>
</evidence>
<dbReference type="InterPro" id="IPR013783">
    <property type="entry name" value="Ig-like_fold"/>
</dbReference>
<dbReference type="GO" id="GO:0017134">
    <property type="term" value="F:fibroblast growth factor binding"/>
    <property type="evidence" value="ECO:0007669"/>
    <property type="project" value="TreeGrafter"/>
</dbReference>
<protein>
    <recommendedName>
        <fullName evidence="3">Ig-like domain-containing protein</fullName>
    </recommendedName>
</protein>
<evidence type="ECO:0000256" key="2">
    <source>
        <dbReference type="SAM" id="SignalP"/>
    </source>
</evidence>
<dbReference type="InterPro" id="IPR052615">
    <property type="entry name" value="FGFRL"/>
</dbReference>
<name>A0A9Q1EL50_SYNKA</name>
<dbReference type="Pfam" id="PF07679">
    <property type="entry name" value="I-set"/>
    <property type="match status" value="1"/>
</dbReference>
<dbReference type="SMART" id="SM00409">
    <property type="entry name" value="IG"/>
    <property type="match status" value="1"/>
</dbReference>
<dbReference type="EMBL" id="JAINUF010000016">
    <property type="protein sequence ID" value="KAJ8340732.1"/>
    <property type="molecule type" value="Genomic_DNA"/>
</dbReference>